<dbReference type="Proteomes" id="UP001501578">
    <property type="component" value="Unassembled WGS sequence"/>
</dbReference>
<gene>
    <name evidence="7" type="ORF">GCM10009560_33270</name>
</gene>
<dbReference type="PROSITE" id="PS50850">
    <property type="entry name" value="MFS"/>
    <property type="match status" value="1"/>
</dbReference>
<feature type="transmembrane region" description="Helical" evidence="5">
    <location>
        <begin position="40"/>
        <end position="57"/>
    </location>
</feature>
<dbReference type="Gene3D" id="1.20.1720.10">
    <property type="entry name" value="Multidrug resistance protein D"/>
    <property type="match status" value="1"/>
</dbReference>
<dbReference type="PANTHER" id="PTHR23501">
    <property type="entry name" value="MAJOR FACILITATOR SUPERFAMILY"/>
    <property type="match status" value="1"/>
</dbReference>
<evidence type="ECO:0000256" key="5">
    <source>
        <dbReference type="SAM" id="Phobius"/>
    </source>
</evidence>
<accession>A0ABP3ZZ97</accession>
<feature type="transmembrane region" description="Helical" evidence="5">
    <location>
        <begin position="138"/>
        <end position="163"/>
    </location>
</feature>
<organism evidence="7 8">
    <name type="scientific">Nonomuraea longicatena</name>
    <dbReference type="NCBI Taxonomy" id="83682"/>
    <lineage>
        <taxon>Bacteria</taxon>
        <taxon>Bacillati</taxon>
        <taxon>Actinomycetota</taxon>
        <taxon>Actinomycetes</taxon>
        <taxon>Streptosporangiales</taxon>
        <taxon>Streptosporangiaceae</taxon>
        <taxon>Nonomuraea</taxon>
    </lineage>
</organism>
<dbReference type="InterPro" id="IPR011701">
    <property type="entry name" value="MFS"/>
</dbReference>
<evidence type="ECO:0000256" key="4">
    <source>
        <dbReference type="ARBA" id="ARBA00023136"/>
    </source>
</evidence>
<keyword evidence="8" id="KW-1185">Reference proteome</keyword>
<comment type="subcellular location">
    <subcellularLocation>
        <location evidence="1">Cell membrane</location>
        <topology evidence="1">Multi-pass membrane protein</topology>
    </subcellularLocation>
</comment>
<feature type="transmembrane region" description="Helical" evidence="5">
    <location>
        <begin position="69"/>
        <end position="88"/>
    </location>
</feature>
<reference evidence="8" key="1">
    <citation type="journal article" date="2019" name="Int. J. Syst. Evol. Microbiol.">
        <title>The Global Catalogue of Microorganisms (GCM) 10K type strain sequencing project: providing services to taxonomists for standard genome sequencing and annotation.</title>
        <authorList>
            <consortium name="The Broad Institute Genomics Platform"/>
            <consortium name="The Broad Institute Genome Sequencing Center for Infectious Disease"/>
            <person name="Wu L."/>
            <person name="Ma J."/>
        </authorList>
    </citation>
    <scope>NUCLEOTIDE SEQUENCE [LARGE SCALE GENOMIC DNA]</scope>
    <source>
        <strain evidence="8">JCM 11136</strain>
    </source>
</reference>
<sequence length="178" mass="17979">MPLALPGLMLAMLLGALDQTIMAPALPAIAADLGGFGQLPAIVTAYLVAATVVMPVYGGLGDRYGRKPLMQAAIVIFVAGAALSALATSMPQFLLFRVLQGVGGGGLMIGALITVRLPDGASLPSAGAAMGRAAMTAFADAVPFVFALMAPLLGVAFLLALALPVRPLRTTAHVEEPT</sequence>
<protein>
    <recommendedName>
        <fullName evidence="6">Major facilitator superfamily (MFS) profile domain-containing protein</fullName>
    </recommendedName>
</protein>
<comment type="caution">
    <text evidence="7">The sequence shown here is derived from an EMBL/GenBank/DDBJ whole genome shotgun (WGS) entry which is preliminary data.</text>
</comment>
<dbReference type="EMBL" id="BAAAHQ010000015">
    <property type="protein sequence ID" value="GAA0929423.1"/>
    <property type="molecule type" value="Genomic_DNA"/>
</dbReference>
<evidence type="ECO:0000259" key="6">
    <source>
        <dbReference type="PROSITE" id="PS50850"/>
    </source>
</evidence>
<evidence type="ECO:0000256" key="2">
    <source>
        <dbReference type="ARBA" id="ARBA00022692"/>
    </source>
</evidence>
<evidence type="ECO:0000256" key="3">
    <source>
        <dbReference type="ARBA" id="ARBA00022989"/>
    </source>
</evidence>
<feature type="domain" description="Major facilitator superfamily (MFS) profile" evidence="6">
    <location>
        <begin position="4"/>
        <end position="178"/>
    </location>
</feature>
<dbReference type="InterPro" id="IPR036259">
    <property type="entry name" value="MFS_trans_sf"/>
</dbReference>
<keyword evidence="2 5" id="KW-0812">Transmembrane</keyword>
<dbReference type="SUPFAM" id="SSF103473">
    <property type="entry name" value="MFS general substrate transporter"/>
    <property type="match status" value="1"/>
</dbReference>
<dbReference type="Pfam" id="PF07690">
    <property type="entry name" value="MFS_1"/>
    <property type="match status" value="1"/>
</dbReference>
<evidence type="ECO:0000313" key="7">
    <source>
        <dbReference type="EMBL" id="GAA0929423.1"/>
    </source>
</evidence>
<dbReference type="RefSeq" id="WP_343950768.1">
    <property type="nucleotide sequence ID" value="NZ_BAAAHQ010000015.1"/>
</dbReference>
<name>A0ABP3ZZ97_9ACTN</name>
<keyword evidence="3 5" id="KW-1133">Transmembrane helix</keyword>
<dbReference type="InterPro" id="IPR020846">
    <property type="entry name" value="MFS_dom"/>
</dbReference>
<evidence type="ECO:0000313" key="8">
    <source>
        <dbReference type="Proteomes" id="UP001501578"/>
    </source>
</evidence>
<keyword evidence="4 5" id="KW-0472">Membrane</keyword>
<evidence type="ECO:0000256" key="1">
    <source>
        <dbReference type="ARBA" id="ARBA00004651"/>
    </source>
</evidence>
<proteinExistence type="predicted"/>
<dbReference type="PANTHER" id="PTHR23501:SF197">
    <property type="entry name" value="COMD"/>
    <property type="match status" value="1"/>
</dbReference>